<keyword evidence="4" id="KW-1185">Reference proteome</keyword>
<dbReference type="CDD" id="cd09212">
    <property type="entry name" value="PUB"/>
    <property type="match status" value="1"/>
</dbReference>
<feature type="compositionally biased region" description="Polar residues" evidence="1">
    <location>
        <begin position="184"/>
        <end position="198"/>
    </location>
</feature>
<dbReference type="CDD" id="cd02947">
    <property type="entry name" value="TRX_family"/>
    <property type="match status" value="1"/>
</dbReference>
<dbReference type="InterPro" id="IPR017937">
    <property type="entry name" value="Thioredoxin_CS"/>
</dbReference>
<feature type="domain" description="Thioredoxin" evidence="2">
    <location>
        <begin position="606"/>
        <end position="741"/>
    </location>
</feature>
<evidence type="ECO:0000259" key="2">
    <source>
        <dbReference type="PROSITE" id="PS51352"/>
    </source>
</evidence>
<dbReference type="EMBL" id="JATAAI010000029">
    <property type="protein sequence ID" value="KAK1736394.1"/>
    <property type="molecule type" value="Genomic_DNA"/>
</dbReference>
<dbReference type="SUPFAM" id="SSF52833">
    <property type="entry name" value="Thioredoxin-like"/>
    <property type="match status" value="1"/>
</dbReference>
<dbReference type="SUPFAM" id="SSF143503">
    <property type="entry name" value="PUG domain-like"/>
    <property type="match status" value="1"/>
</dbReference>
<dbReference type="Gene3D" id="1.20.58.2190">
    <property type="match status" value="1"/>
</dbReference>
<reference evidence="3" key="1">
    <citation type="submission" date="2023-06" db="EMBL/GenBank/DDBJ databases">
        <title>Survivors Of The Sea: Transcriptome response of Skeletonema marinoi to long-term dormancy.</title>
        <authorList>
            <person name="Pinder M.I.M."/>
            <person name="Kourtchenko O."/>
            <person name="Robertson E.K."/>
            <person name="Larsson T."/>
            <person name="Maumus F."/>
            <person name="Osuna-Cruz C.M."/>
            <person name="Vancaester E."/>
            <person name="Stenow R."/>
            <person name="Vandepoele K."/>
            <person name="Ploug H."/>
            <person name="Bruchert V."/>
            <person name="Godhe A."/>
            <person name="Topel M."/>
        </authorList>
    </citation>
    <scope>NUCLEOTIDE SEQUENCE</scope>
    <source>
        <strain evidence="3">R05AC</strain>
    </source>
</reference>
<dbReference type="PROSITE" id="PS00194">
    <property type="entry name" value="THIOREDOXIN_1"/>
    <property type="match status" value="1"/>
</dbReference>
<dbReference type="Gene3D" id="3.40.30.10">
    <property type="entry name" value="Glutaredoxin"/>
    <property type="match status" value="1"/>
</dbReference>
<accession>A0AAD9D874</accession>
<sequence>MKSAAELAARSNAFFRANDPTALNYDLGRPAGLDSSVAKKVSHETNDDEDGNKASSSSSAAATPSSSSLQQPMLSEFPFVFDGYAGWVCRHCSHIAYYYRGPNYVWKNPQPPPNYFVDQHLMFCPGSPPPPSAAASAKKSNNDELPMLPNTATKDQTTFWSNQWNSFQQQTPSQLMPPGLSPPAASSTYPNFMQQTSGLKRKSSKKKSEALDEEARTVTQKTAKARRPYQHKSPAGIPSNDEQYNEAFDLLSDKADEIPKAAESTSDIGTTLVEAEDGELLTDYFYYMMMQLVVCRFSERDKKTRGGKRDNIAIGYGGLQCIHCSTNDYSRKFYWSTVDRLANSFAEIPAHILKCKSCPAEVRDALLVLKDRHPTQMSSRPRGSQKVFFRRVWRRLHSGDIDAAEKAPPSSSSARVTSPKLATSVDVESALKSPEIASGTAARMLKASIAISSTEKERVVLALPQDKDWLSDMDCFVRNNVEIFSASENDLAIAKTDKKYPIKLGQVGLRCMHCAGSGMGARREAVMYPYSVSGIYESVRDFQKLHLDYCPHLPQDLKGAMGKLTHGCSSLSSVLRRYYVQAARALGLFDSEDGGIRAGGTVIPMISSGFSTNSTEFVKTTMGALQELSSSEELASFLSTNAFSLVCFSATWCGPCKASKPQLEALAASYVSDPNINVSCGIAYEHNLGDDIQNYRVRAFPTYALFQKSSEVGRVEGVNFEGIKSLVSSGATVSAADARAQRLARFGAAAAAASPPPAEKKEAEPPVKDEEMKEAAEEKAAPEVADKMDVDEKADEEEKCTEVEMIDPTENLKKEDIETLTNSMGFSEIRAQKGLINGNGTVEGAKPLTEEEKAAKILEIKSLLKTKRAEREEVEKVENVDREKQRRFMVGIDGYNPSAIQYGVNPDGTPLEEDAPAEKKKKAPPSAAKMDEYITKVSSYRAGGDGGNCLKILKAYIGNVVKNPDEPKYKKINMENKAYKTKVKPFLGAKNLLLAIGFAPTEDGTALELTEDADMEVLKQANAKVEAAYEKYMK</sequence>
<dbReference type="InterPro" id="IPR036339">
    <property type="entry name" value="PUB-like_dom_sf"/>
</dbReference>
<dbReference type="Pfam" id="PF09409">
    <property type="entry name" value="PUB"/>
    <property type="match status" value="1"/>
</dbReference>
<organism evidence="3 4">
    <name type="scientific">Skeletonema marinoi</name>
    <dbReference type="NCBI Taxonomy" id="267567"/>
    <lineage>
        <taxon>Eukaryota</taxon>
        <taxon>Sar</taxon>
        <taxon>Stramenopiles</taxon>
        <taxon>Ochrophyta</taxon>
        <taxon>Bacillariophyta</taxon>
        <taxon>Coscinodiscophyceae</taxon>
        <taxon>Thalassiosirophycidae</taxon>
        <taxon>Thalassiosirales</taxon>
        <taxon>Skeletonemataceae</taxon>
        <taxon>Skeletonema</taxon>
        <taxon>Skeletonema marinoi-dohrnii complex</taxon>
    </lineage>
</organism>
<dbReference type="PROSITE" id="PS51352">
    <property type="entry name" value="THIOREDOXIN_2"/>
    <property type="match status" value="1"/>
</dbReference>
<dbReference type="Proteomes" id="UP001224775">
    <property type="component" value="Unassembled WGS sequence"/>
</dbReference>
<feature type="region of interest" description="Disordered" evidence="1">
    <location>
        <begin position="36"/>
        <end position="69"/>
    </location>
</feature>
<name>A0AAD9D874_9STRA</name>
<evidence type="ECO:0000313" key="3">
    <source>
        <dbReference type="EMBL" id="KAK1736394.1"/>
    </source>
</evidence>
<dbReference type="AlphaFoldDB" id="A0AAD9D874"/>
<comment type="caution">
    <text evidence="3">The sequence shown here is derived from an EMBL/GenBank/DDBJ whole genome shotgun (WGS) entry which is preliminary data.</text>
</comment>
<evidence type="ECO:0000313" key="4">
    <source>
        <dbReference type="Proteomes" id="UP001224775"/>
    </source>
</evidence>
<dbReference type="PANTHER" id="PTHR46713:SF1">
    <property type="entry name" value="F13M7.16 PROTEIN"/>
    <property type="match status" value="1"/>
</dbReference>
<dbReference type="InterPro" id="IPR013766">
    <property type="entry name" value="Thioredoxin_domain"/>
</dbReference>
<dbReference type="InterPro" id="IPR018997">
    <property type="entry name" value="PUB_domain"/>
</dbReference>
<dbReference type="PANTHER" id="PTHR46713">
    <property type="entry name" value="F13M7.16 PROTEIN"/>
    <property type="match status" value="1"/>
</dbReference>
<evidence type="ECO:0000256" key="1">
    <source>
        <dbReference type="SAM" id="MobiDB-lite"/>
    </source>
</evidence>
<dbReference type="Pfam" id="PF00085">
    <property type="entry name" value="Thioredoxin"/>
    <property type="match status" value="1"/>
</dbReference>
<feature type="region of interest" description="Disordered" evidence="1">
    <location>
        <begin position="903"/>
        <end position="926"/>
    </location>
</feature>
<dbReference type="InterPro" id="IPR036249">
    <property type="entry name" value="Thioredoxin-like_sf"/>
</dbReference>
<protein>
    <submittedName>
        <fullName evidence="3">PUB domain-containing protein</fullName>
    </submittedName>
</protein>
<feature type="compositionally biased region" description="Basic and acidic residues" evidence="1">
    <location>
        <begin position="758"/>
        <end position="791"/>
    </location>
</feature>
<feature type="compositionally biased region" description="Low complexity" evidence="1">
    <location>
        <begin position="54"/>
        <end position="69"/>
    </location>
</feature>
<feature type="region of interest" description="Disordered" evidence="1">
    <location>
        <begin position="748"/>
        <end position="800"/>
    </location>
</feature>
<dbReference type="SMART" id="SM00580">
    <property type="entry name" value="PUG"/>
    <property type="match status" value="1"/>
</dbReference>
<gene>
    <name evidence="3" type="ORF">QTG54_012994</name>
</gene>
<feature type="region of interest" description="Disordered" evidence="1">
    <location>
        <begin position="168"/>
        <end position="242"/>
    </location>
</feature>
<proteinExistence type="predicted"/>
<feature type="compositionally biased region" description="Basic and acidic residues" evidence="1">
    <location>
        <begin position="206"/>
        <end position="216"/>
    </location>
</feature>